<evidence type="ECO:0000313" key="2">
    <source>
        <dbReference type="Proteomes" id="UP000288805"/>
    </source>
</evidence>
<reference evidence="1 2" key="1">
    <citation type="journal article" date="2018" name="PLoS Genet.">
        <title>Population sequencing reveals clonal diversity and ancestral inbreeding in the grapevine cultivar Chardonnay.</title>
        <authorList>
            <person name="Roach M.J."/>
            <person name="Johnson D.L."/>
            <person name="Bohlmann J."/>
            <person name="van Vuuren H.J."/>
            <person name="Jones S.J."/>
            <person name="Pretorius I.S."/>
            <person name="Schmidt S.A."/>
            <person name="Borneman A.R."/>
        </authorList>
    </citation>
    <scope>NUCLEOTIDE SEQUENCE [LARGE SCALE GENOMIC DNA]</scope>
    <source>
        <strain evidence="2">cv. Chardonnay</strain>
        <tissue evidence="1">Leaf</tissue>
    </source>
</reference>
<name>A0A438HXH1_VITVI</name>
<dbReference type="InterPro" id="IPR043502">
    <property type="entry name" value="DNA/RNA_pol_sf"/>
</dbReference>
<sequence length="140" mass="15651">MVQLSGTKLGWLQRASLKNMISQMDVKNAFLNRDLKEEVYMIPRPSVSPNPGESNYASRILLSLYVDDMIITSDNVDGIEVARSPKGYLFSQSKYIADILQQAQLIDNQTIDTPLKLNAQYAPTNGTPFPNPNFVSNPGW</sequence>
<evidence type="ECO:0000313" key="1">
    <source>
        <dbReference type="EMBL" id="RVW89161.1"/>
    </source>
</evidence>
<gene>
    <name evidence="1" type="ORF">CK203_040265</name>
</gene>
<dbReference type="AlphaFoldDB" id="A0A438HXH1"/>
<proteinExistence type="predicted"/>
<dbReference type="SUPFAM" id="SSF56672">
    <property type="entry name" value="DNA/RNA polymerases"/>
    <property type="match status" value="1"/>
</dbReference>
<dbReference type="EMBL" id="QGNW01000167">
    <property type="protein sequence ID" value="RVW89161.1"/>
    <property type="molecule type" value="Genomic_DNA"/>
</dbReference>
<protein>
    <recommendedName>
        <fullName evidence="3">Reverse transcriptase Ty1/copia-type domain-containing protein</fullName>
    </recommendedName>
</protein>
<evidence type="ECO:0008006" key="3">
    <source>
        <dbReference type="Google" id="ProtNLM"/>
    </source>
</evidence>
<comment type="caution">
    <text evidence="1">The sequence shown here is derived from an EMBL/GenBank/DDBJ whole genome shotgun (WGS) entry which is preliminary data.</text>
</comment>
<dbReference type="Proteomes" id="UP000288805">
    <property type="component" value="Unassembled WGS sequence"/>
</dbReference>
<accession>A0A438HXH1</accession>
<organism evidence="1 2">
    <name type="scientific">Vitis vinifera</name>
    <name type="common">Grape</name>
    <dbReference type="NCBI Taxonomy" id="29760"/>
    <lineage>
        <taxon>Eukaryota</taxon>
        <taxon>Viridiplantae</taxon>
        <taxon>Streptophyta</taxon>
        <taxon>Embryophyta</taxon>
        <taxon>Tracheophyta</taxon>
        <taxon>Spermatophyta</taxon>
        <taxon>Magnoliopsida</taxon>
        <taxon>eudicotyledons</taxon>
        <taxon>Gunneridae</taxon>
        <taxon>Pentapetalae</taxon>
        <taxon>rosids</taxon>
        <taxon>Vitales</taxon>
        <taxon>Vitaceae</taxon>
        <taxon>Viteae</taxon>
        <taxon>Vitis</taxon>
    </lineage>
</organism>